<dbReference type="AlphaFoldDB" id="A0AAV4C825"/>
<keyword evidence="6 8" id="KW-0472">Membrane</keyword>
<evidence type="ECO:0000256" key="3">
    <source>
        <dbReference type="ARBA" id="ARBA00022692"/>
    </source>
</evidence>
<evidence type="ECO:0000256" key="1">
    <source>
        <dbReference type="ARBA" id="ARBA00004370"/>
    </source>
</evidence>
<evidence type="ECO:0000256" key="4">
    <source>
        <dbReference type="ARBA" id="ARBA00022737"/>
    </source>
</evidence>
<dbReference type="InterPro" id="IPR017452">
    <property type="entry name" value="GPCR_Rhodpsn_7TM"/>
</dbReference>
<evidence type="ECO:0000256" key="2">
    <source>
        <dbReference type="ARBA" id="ARBA00022614"/>
    </source>
</evidence>
<proteinExistence type="inferred from homology"/>
<organism evidence="10 11">
    <name type="scientific">Plakobranchus ocellatus</name>
    <dbReference type="NCBI Taxonomy" id="259542"/>
    <lineage>
        <taxon>Eukaryota</taxon>
        <taxon>Metazoa</taxon>
        <taxon>Spiralia</taxon>
        <taxon>Lophotrochozoa</taxon>
        <taxon>Mollusca</taxon>
        <taxon>Gastropoda</taxon>
        <taxon>Heterobranchia</taxon>
        <taxon>Euthyneura</taxon>
        <taxon>Panpulmonata</taxon>
        <taxon>Sacoglossa</taxon>
        <taxon>Placobranchoidea</taxon>
        <taxon>Plakobranchidae</taxon>
        <taxon>Plakobranchus</taxon>
    </lineage>
</organism>
<gene>
    <name evidence="10" type="ORF">PoB_005417700</name>
</gene>
<dbReference type="EMBL" id="BLXT01005946">
    <property type="protein sequence ID" value="GFO27672.1"/>
    <property type="molecule type" value="Genomic_DNA"/>
</dbReference>
<dbReference type="InterPro" id="IPR000276">
    <property type="entry name" value="GPCR_Rhodpsn"/>
</dbReference>
<keyword evidence="4" id="KW-0677">Repeat</keyword>
<dbReference type="PROSITE" id="PS00237">
    <property type="entry name" value="G_PROTEIN_RECEP_F1_1"/>
    <property type="match status" value="1"/>
</dbReference>
<keyword evidence="7" id="KW-0297">G-protein coupled receptor</keyword>
<protein>
    <submittedName>
        <fullName evidence="10">G-protein coupled receptor grl101</fullName>
    </submittedName>
</protein>
<dbReference type="GO" id="GO:0009755">
    <property type="term" value="P:hormone-mediated signaling pathway"/>
    <property type="evidence" value="ECO:0007669"/>
    <property type="project" value="TreeGrafter"/>
</dbReference>
<sequence length="214" mass="23794">MALVTLLGNTVTLLYRLTWNKTLLQKSYGMFVTNLGVSDLLMSGYLGLIAVADVSFQGEYVLHDYTWRNGNGCRAAGTIATLSSITSTVFVFLITVDRFFAVRYPFGEVRFTHKTTAVAVIGAWIFGISIAFLPVLPFAQNWGIYSSSGMCLGLPLSRERLPGWQYSVTVFIGQGAGGEARTLHISGKIPHLLYHRRPYILARRHKQVRKSRPS</sequence>
<evidence type="ECO:0000259" key="9">
    <source>
        <dbReference type="PROSITE" id="PS50262"/>
    </source>
</evidence>
<evidence type="ECO:0000256" key="6">
    <source>
        <dbReference type="ARBA" id="ARBA00023136"/>
    </source>
</evidence>
<comment type="subcellular location">
    <subcellularLocation>
        <location evidence="1">Membrane</location>
    </subcellularLocation>
</comment>
<keyword evidence="2" id="KW-0433">Leucine-rich repeat</keyword>
<dbReference type="PROSITE" id="PS50262">
    <property type="entry name" value="G_PROTEIN_RECEP_F1_2"/>
    <property type="match status" value="1"/>
</dbReference>
<dbReference type="PANTHER" id="PTHR24372:SF77">
    <property type="entry name" value="G-PROTEIN COUPLED RECEPTORS FAMILY 1 PROFILE DOMAIN-CONTAINING PROTEIN"/>
    <property type="match status" value="1"/>
</dbReference>
<dbReference type="GO" id="GO:0007189">
    <property type="term" value="P:adenylate cyclase-activating G protein-coupled receptor signaling pathway"/>
    <property type="evidence" value="ECO:0007669"/>
    <property type="project" value="TreeGrafter"/>
</dbReference>
<dbReference type="Proteomes" id="UP000735302">
    <property type="component" value="Unassembled WGS sequence"/>
</dbReference>
<comment type="caution">
    <text evidence="10">The sequence shown here is derived from an EMBL/GenBank/DDBJ whole genome shotgun (WGS) entry which is preliminary data.</text>
</comment>
<keyword evidence="5 8" id="KW-1133">Transmembrane helix</keyword>
<dbReference type="Pfam" id="PF00001">
    <property type="entry name" value="7tm_1"/>
    <property type="match status" value="1"/>
</dbReference>
<name>A0AAV4C825_9GAST</name>
<keyword evidence="7 10" id="KW-0675">Receptor</keyword>
<evidence type="ECO:0000313" key="11">
    <source>
        <dbReference type="Proteomes" id="UP000735302"/>
    </source>
</evidence>
<evidence type="ECO:0000313" key="10">
    <source>
        <dbReference type="EMBL" id="GFO27672.1"/>
    </source>
</evidence>
<dbReference type="Gene3D" id="1.20.1070.10">
    <property type="entry name" value="Rhodopsin 7-helix transmembrane proteins"/>
    <property type="match status" value="1"/>
</dbReference>
<dbReference type="SUPFAM" id="SSF81321">
    <property type="entry name" value="Family A G protein-coupled receptor-like"/>
    <property type="match status" value="1"/>
</dbReference>
<dbReference type="PANTHER" id="PTHR24372">
    <property type="entry name" value="GLYCOPROTEIN HORMONE RECEPTOR"/>
    <property type="match status" value="1"/>
</dbReference>
<keyword evidence="7" id="KW-0807">Transducer</keyword>
<feature type="domain" description="G-protein coupled receptors family 1 profile" evidence="9">
    <location>
        <begin position="8"/>
        <end position="214"/>
    </location>
</feature>
<dbReference type="PRINTS" id="PR00237">
    <property type="entry name" value="GPCRRHODOPSN"/>
</dbReference>
<reference evidence="10 11" key="1">
    <citation type="journal article" date="2021" name="Elife">
        <title>Chloroplast acquisition without the gene transfer in kleptoplastic sea slugs, Plakobranchus ocellatus.</title>
        <authorList>
            <person name="Maeda T."/>
            <person name="Takahashi S."/>
            <person name="Yoshida T."/>
            <person name="Shimamura S."/>
            <person name="Takaki Y."/>
            <person name="Nagai Y."/>
            <person name="Toyoda A."/>
            <person name="Suzuki Y."/>
            <person name="Arimoto A."/>
            <person name="Ishii H."/>
            <person name="Satoh N."/>
            <person name="Nishiyama T."/>
            <person name="Hasebe M."/>
            <person name="Maruyama T."/>
            <person name="Minagawa J."/>
            <person name="Obokata J."/>
            <person name="Shigenobu S."/>
        </authorList>
    </citation>
    <scope>NUCLEOTIDE SEQUENCE [LARGE SCALE GENOMIC DNA]</scope>
</reference>
<evidence type="ECO:0000256" key="8">
    <source>
        <dbReference type="SAM" id="Phobius"/>
    </source>
</evidence>
<accession>A0AAV4C825</accession>
<dbReference type="GO" id="GO:0005886">
    <property type="term" value="C:plasma membrane"/>
    <property type="evidence" value="ECO:0007669"/>
    <property type="project" value="TreeGrafter"/>
</dbReference>
<comment type="similarity">
    <text evidence="7">Belongs to the G-protein coupled receptor 1 family.</text>
</comment>
<evidence type="ECO:0000256" key="5">
    <source>
        <dbReference type="ARBA" id="ARBA00022989"/>
    </source>
</evidence>
<feature type="transmembrane region" description="Helical" evidence="8">
    <location>
        <begin position="74"/>
        <end position="96"/>
    </location>
</feature>
<feature type="transmembrane region" description="Helical" evidence="8">
    <location>
        <begin position="116"/>
        <end position="139"/>
    </location>
</feature>
<dbReference type="GO" id="GO:0008528">
    <property type="term" value="F:G protein-coupled peptide receptor activity"/>
    <property type="evidence" value="ECO:0007669"/>
    <property type="project" value="TreeGrafter"/>
</dbReference>
<keyword evidence="3 7" id="KW-0812">Transmembrane</keyword>
<evidence type="ECO:0000256" key="7">
    <source>
        <dbReference type="RuleBase" id="RU000688"/>
    </source>
</evidence>
<keyword evidence="11" id="KW-1185">Reference proteome</keyword>